<name>A0A6M1L260_9ACTN</name>
<dbReference type="InterPro" id="IPR050261">
    <property type="entry name" value="FrsA_esterase"/>
</dbReference>
<dbReference type="RefSeq" id="WP_164446386.1">
    <property type="nucleotide sequence ID" value="NZ_SAIY01000002.1"/>
</dbReference>
<keyword evidence="1 4" id="KW-0378">Hydrolase</keyword>
<dbReference type="AlphaFoldDB" id="A0A6M1L260"/>
<keyword evidence="5" id="KW-1185">Reference proteome</keyword>
<organism evidence="4 5">
    <name type="scientific">Verrucosispora sioxanthis</name>
    <dbReference type="NCBI Taxonomy" id="2499994"/>
    <lineage>
        <taxon>Bacteria</taxon>
        <taxon>Bacillati</taxon>
        <taxon>Actinomycetota</taxon>
        <taxon>Actinomycetes</taxon>
        <taxon>Micromonosporales</taxon>
        <taxon>Micromonosporaceae</taxon>
        <taxon>Micromonospora</taxon>
    </lineage>
</organism>
<evidence type="ECO:0000259" key="3">
    <source>
        <dbReference type="Pfam" id="PF00561"/>
    </source>
</evidence>
<dbReference type="InterPro" id="IPR000073">
    <property type="entry name" value="AB_hydrolase_1"/>
</dbReference>
<evidence type="ECO:0000256" key="1">
    <source>
        <dbReference type="ARBA" id="ARBA00022801"/>
    </source>
</evidence>
<dbReference type="InterPro" id="IPR029058">
    <property type="entry name" value="AB_hydrolase_fold"/>
</dbReference>
<evidence type="ECO:0000256" key="2">
    <source>
        <dbReference type="ARBA" id="ARBA00038115"/>
    </source>
</evidence>
<dbReference type="PANTHER" id="PTHR22946">
    <property type="entry name" value="DIENELACTONE HYDROLASE DOMAIN-CONTAINING PROTEIN-RELATED"/>
    <property type="match status" value="1"/>
</dbReference>
<gene>
    <name evidence="4" type="ORF">ENC19_07485</name>
</gene>
<dbReference type="GO" id="GO:0052689">
    <property type="term" value="F:carboxylic ester hydrolase activity"/>
    <property type="evidence" value="ECO:0007669"/>
    <property type="project" value="UniProtKB-ARBA"/>
</dbReference>
<feature type="domain" description="AB hydrolase-1" evidence="3">
    <location>
        <begin position="30"/>
        <end position="178"/>
    </location>
</feature>
<comment type="caution">
    <text evidence="4">The sequence shown here is derived from an EMBL/GenBank/DDBJ whole genome shotgun (WGS) entry which is preliminary data.</text>
</comment>
<dbReference type="PANTHER" id="PTHR22946:SF9">
    <property type="entry name" value="POLYKETIDE TRANSFERASE AF380"/>
    <property type="match status" value="1"/>
</dbReference>
<proteinExistence type="inferred from homology"/>
<reference evidence="4 5" key="1">
    <citation type="submission" date="2020-02" db="EMBL/GenBank/DDBJ databases">
        <title>Draft Genome Sequence of Verrucosispora sp. Strain CWR15, Isolated from Gulf of Mexico Sponge.</title>
        <authorList>
            <person name="Kennedy S.J."/>
            <person name="Cella E."/>
            <person name="Azarian T."/>
            <person name="Baker B.J."/>
            <person name="Shaw L.N."/>
        </authorList>
    </citation>
    <scope>NUCLEOTIDE SEQUENCE [LARGE SCALE GENOMIC DNA]</scope>
    <source>
        <strain evidence="4 5">CWR15</strain>
    </source>
</reference>
<dbReference type="Gene3D" id="3.40.50.1820">
    <property type="entry name" value="alpha/beta hydrolase"/>
    <property type="match status" value="1"/>
</dbReference>
<evidence type="ECO:0000313" key="4">
    <source>
        <dbReference type="EMBL" id="NGM12511.1"/>
    </source>
</evidence>
<comment type="similarity">
    <text evidence="2">Belongs to the AB hydrolase superfamily. FUS2 hydrolase family.</text>
</comment>
<dbReference type="Proteomes" id="UP000478148">
    <property type="component" value="Unassembled WGS sequence"/>
</dbReference>
<dbReference type="Pfam" id="PF00561">
    <property type="entry name" value="Abhydrolase_1"/>
    <property type="match status" value="1"/>
</dbReference>
<dbReference type="EMBL" id="SAIY01000002">
    <property type="protein sequence ID" value="NGM12511.1"/>
    <property type="molecule type" value="Genomic_DNA"/>
</dbReference>
<sequence>MDVRGEAVTIPAGGVLLPADLLVPAEPVGAVLFAHGSGSSRHSPRNATVAHQLNGAGLGTVLVDLLTPAEDELDAVTAELRFDIGLLADRLAGIVDWLATERPFGASPVGLFGASTGAAAALVAAARRPDLVRAVVSRGGRPDLAGSALGQVRAATLLLVGGLDEQVITLNEHALGQLTSRSELRVIPGATHLFEEPGTLDQVAEAAAGWFHDHLHPQPASA</sequence>
<protein>
    <submittedName>
        <fullName evidence="4">Hydrolase</fullName>
    </submittedName>
</protein>
<accession>A0A6M1L260</accession>
<evidence type="ECO:0000313" key="5">
    <source>
        <dbReference type="Proteomes" id="UP000478148"/>
    </source>
</evidence>
<dbReference type="SUPFAM" id="SSF53474">
    <property type="entry name" value="alpha/beta-Hydrolases"/>
    <property type="match status" value="1"/>
</dbReference>